<evidence type="ECO:0000313" key="2">
    <source>
        <dbReference type="Proteomes" id="UP001223579"/>
    </source>
</evidence>
<dbReference type="EMBL" id="OP778609">
    <property type="protein sequence ID" value="WBF77651.1"/>
    <property type="molecule type" value="Genomic_DNA"/>
</dbReference>
<protein>
    <submittedName>
        <fullName evidence="1">Uncharacterized protein</fullName>
    </submittedName>
</protein>
<organism evidence="1 2">
    <name type="scientific">Escherichia phage A73</name>
    <dbReference type="NCBI Taxonomy" id="3003819"/>
    <lineage>
        <taxon>Viruses</taxon>
        <taxon>Duplodnaviria</taxon>
        <taxon>Heunggongvirae</taxon>
        <taxon>Uroviricota</taxon>
        <taxon>Caudoviricetes</taxon>
        <taxon>Vequintavirinae</taxon>
        <taxon>Septuagintavirus</taxon>
        <taxon>Septuagintavirus A73</taxon>
    </lineage>
</organism>
<dbReference type="Proteomes" id="UP001223579">
    <property type="component" value="Segment"/>
</dbReference>
<proteinExistence type="predicted"/>
<accession>A0AAF0APY4</accession>
<gene>
    <name evidence="1" type="ORF">A73_39</name>
</gene>
<evidence type="ECO:0000313" key="1">
    <source>
        <dbReference type="EMBL" id="WBF77651.1"/>
    </source>
</evidence>
<keyword evidence="2" id="KW-1185">Reference proteome</keyword>
<name>A0AAF0APY4_9CAUD</name>
<reference evidence="1 2" key="1">
    <citation type="submission" date="2022-11" db="EMBL/GenBank/DDBJ databases">
        <authorList>
            <person name="Cortes-Martin A."/>
            <person name="Buttimer C.T.H."/>
            <person name="Hill C."/>
        </authorList>
    </citation>
    <scope>NUCLEOTIDE SEQUENCE [LARGE SCALE GENOMIC DNA]</scope>
</reference>
<sequence>MTTITTATTTTLHLMHSLGWQGGTVYQLASATGLDVNTILNLADRKVEDMDYLDTFTDGYLWACGGGKESKIPQDARGNVHFWLGVLSWQENKK</sequence>